<dbReference type="AlphaFoldDB" id="A0A4V0ZFT8"/>
<keyword evidence="1" id="KW-0732">Signal</keyword>
<evidence type="ECO:0000313" key="2">
    <source>
        <dbReference type="EMBL" id="QBG34950.1"/>
    </source>
</evidence>
<sequence length="519" mass="58327">MKFSLIVIMSLSVFVPTSSFFLHDYLTKQINNNVHNEAQLNFALAHQNTAALTLVANQAKVGSSTWLMAKQSLAQHSAYHAYTLGLWYLAQYENLSTHTNQLVQQDSLRLLTLWLQQAIRLGSDKAVTALSRVYYQQGKLRQAKQQLTQLAELSLEAFMLRVKLAIDLGETDFIYQHASDIEQRLTATLIGQSLLAQLHKYMILTNSKKQQVINKQSFTDEVDGCMTSIQVFATRLQDLSYADDLIKQFSQKPLAPFVCFAKPLYLSKQRLQCEVNDNQAILCDEYDWQSVVGSVNTRHVALLLPKGGANVHYGILYLASDDDIDVFHHEVSHLLGFADEYPVKKQHKICLAQQESAFAHNIAVLATTYSGTRQELRQRVLKKVPWAAHIKPSTPILQTIEGKKNIWQLGTPDLFKNEVGIFLSNTCVNSAAGLSGGFAAFKASASVTQLEYFEKSFPELYLHLLSSNNGKFLMPSFHYNIAFAAYNQGAIKQANYWLAQAAKWETDSLRKAKVLAGSY</sequence>
<feature type="chain" id="PRO_5020781048" description="Sel1 repeat family protein" evidence="1">
    <location>
        <begin position="20"/>
        <end position="519"/>
    </location>
</feature>
<evidence type="ECO:0008006" key="4">
    <source>
        <dbReference type="Google" id="ProtNLM"/>
    </source>
</evidence>
<dbReference type="KEGG" id="lsd:EMK97_03970"/>
<dbReference type="RefSeq" id="WP_130599646.1">
    <property type="nucleotide sequence ID" value="NZ_CP034759.1"/>
</dbReference>
<name>A0A4V0ZFT8_9GAMM</name>
<dbReference type="EMBL" id="CP034759">
    <property type="protein sequence ID" value="QBG34950.1"/>
    <property type="molecule type" value="Genomic_DNA"/>
</dbReference>
<dbReference type="Proteomes" id="UP000290244">
    <property type="component" value="Chromosome"/>
</dbReference>
<evidence type="ECO:0000256" key="1">
    <source>
        <dbReference type="SAM" id="SignalP"/>
    </source>
</evidence>
<dbReference type="OrthoDB" id="6313889at2"/>
<keyword evidence="3" id="KW-1185">Reference proteome</keyword>
<proteinExistence type="predicted"/>
<evidence type="ECO:0000313" key="3">
    <source>
        <dbReference type="Proteomes" id="UP000290244"/>
    </source>
</evidence>
<accession>A0A4V0ZFT8</accession>
<organism evidence="2 3">
    <name type="scientific">Litorilituus sediminis</name>
    <dbReference type="NCBI Taxonomy" id="718192"/>
    <lineage>
        <taxon>Bacteria</taxon>
        <taxon>Pseudomonadati</taxon>
        <taxon>Pseudomonadota</taxon>
        <taxon>Gammaproteobacteria</taxon>
        <taxon>Alteromonadales</taxon>
        <taxon>Colwelliaceae</taxon>
        <taxon>Litorilituus</taxon>
    </lineage>
</organism>
<gene>
    <name evidence="2" type="ORF">EMK97_03970</name>
</gene>
<reference evidence="2 3" key="1">
    <citation type="submission" date="2018-12" db="EMBL/GenBank/DDBJ databases">
        <title>Complete genome of Litorilituus sediminis.</title>
        <authorList>
            <person name="Liu A."/>
            <person name="Rong J."/>
        </authorList>
    </citation>
    <scope>NUCLEOTIDE SEQUENCE [LARGE SCALE GENOMIC DNA]</scope>
    <source>
        <strain evidence="2 3">JCM 17549</strain>
    </source>
</reference>
<feature type="signal peptide" evidence="1">
    <location>
        <begin position="1"/>
        <end position="19"/>
    </location>
</feature>
<protein>
    <recommendedName>
        <fullName evidence="4">Sel1 repeat family protein</fullName>
    </recommendedName>
</protein>